<feature type="transmembrane region" description="Helical" evidence="1">
    <location>
        <begin position="87"/>
        <end position="106"/>
    </location>
</feature>
<feature type="transmembrane region" description="Helical" evidence="1">
    <location>
        <begin position="395"/>
        <end position="414"/>
    </location>
</feature>
<comment type="caution">
    <text evidence="2">The sequence shown here is derived from an EMBL/GenBank/DDBJ whole genome shotgun (WGS) entry which is preliminary data.</text>
</comment>
<keyword evidence="3" id="KW-1185">Reference proteome</keyword>
<evidence type="ECO:0008006" key="4">
    <source>
        <dbReference type="Google" id="ProtNLM"/>
    </source>
</evidence>
<dbReference type="EMBL" id="AYZM01000079">
    <property type="protein sequence ID" value="KRN24963.1"/>
    <property type="molecule type" value="Genomic_DNA"/>
</dbReference>
<dbReference type="RefSeq" id="WP_054732326.1">
    <property type="nucleotide sequence ID" value="NZ_AYZM01000079.1"/>
</dbReference>
<name>A0A0R2F9K7_9LACO</name>
<dbReference type="OrthoDB" id="2787347at2"/>
<organism evidence="2 3">
    <name type="scientific">Secundilactobacillus similis DSM 23365 = JCM 2765</name>
    <dbReference type="NCBI Taxonomy" id="1423804"/>
    <lineage>
        <taxon>Bacteria</taxon>
        <taxon>Bacillati</taxon>
        <taxon>Bacillota</taxon>
        <taxon>Bacilli</taxon>
        <taxon>Lactobacillales</taxon>
        <taxon>Lactobacillaceae</taxon>
        <taxon>Secundilactobacillus</taxon>
    </lineage>
</organism>
<protein>
    <recommendedName>
        <fullName evidence="4">Mutg family lantibiotic protection abc superfamily atp binding cassette transporter permease</fullName>
    </recommendedName>
</protein>
<gene>
    <name evidence="2" type="ORF">FD14_GL000431</name>
</gene>
<evidence type="ECO:0000313" key="2">
    <source>
        <dbReference type="EMBL" id="KRN24963.1"/>
    </source>
</evidence>
<reference evidence="2 3" key="1">
    <citation type="journal article" date="2015" name="Genome Announc.">
        <title>Expanding the biotechnology potential of lactobacilli through comparative genomics of 213 strains and associated genera.</title>
        <authorList>
            <person name="Sun Z."/>
            <person name="Harris H.M."/>
            <person name="McCann A."/>
            <person name="Guo C."/>
            <person name="Argimon S."/>
            <person name="Zhang W."/>
            <person name="Yang X."/>
            <person name="Jeffery I.B."/>
            <person name="Cooney J.C."/>
            <person name="Kagawa T.F."/>
            <person name="Liu W."/>
            <person name="Song Y."/>
            <person name="Salvetti E."/>
            <person name="Wrobel A."/>
            <person name="Rasinkangas P."/>
            <person name="Parkhill J."/>
            <person name="Rea M.C."/>
            <person name="O'Sullivan O."/>
            <person name="Ritari J."/>
            <person name="Douillard F.P."/>
            <person name="Paul Ross R."/>
            <person name="Yang R."/>
            <person name="Briner A.E."/>
            <person name="Felis G.E."/>
            <person name="de Vos W.M."/>
            <person name="Barrangou R."/>
            <person name="Klaenhammer T.R."/>
            <person name="Caufield P.W."/>
            <person name="Cui Y."/>
            <person name="Zhang H."/>
            <person name="O'Toole P.W."/>
        </authorList>
    </citation>
    <scope>NUCLEOTIDE SEQUENCE [LARGE SCALE GENOMIC DNA]</scope>
    <source>
        <strain evidence="2 3">DSM 23365</strain>
    </source>
</reference>
<feature type="transmembrane region" description="Helical" evidence="1">
    <location>
        <begin position="6"/>
        <end position="23"/>
    </location>
</feature>
<dbReference type="STRING" id="1423804.FD14_GL000431"/>
<dbReference type="PATRIC" id="fig|1423804.4.peg.468"/>
<keyword evidence="1" id="KW-0472">Membrane</keyword>
<feature type="transmembrane region" description="Helical" evidence="1">
    <location>
        <begin position="28"/>
        <end position="47"/>
    </location>
</feature>
<dbReference type="AlphaFoldDB" id="A0A0R2F9K7"/>
<feature type="transmembrane region" description="Helical" evidence="1">
    <location>
        <begin position="365"/>
        <end position="383"/>
    </location>
</feature>
<feature type="transmembrane region" description="Helical" evidence="1">
    <location>
        <begin position="194"/>
        <end position="213"/>
    </location>
</feature>
<proteinExistence type="predicted"/>
<keyword evidence="1" id="KW-0812">Transmembrane</keyword>
<evidence type="ECO:0000313" key="3">
    <source>
        <dbReference type="Proteomes" id="UP000051442"/>
    </source>
</evidence>
<feature type="transmembrane region" description="Helical" evidence="1">
    <location>
        <begin position="292"/>
        <end position="311"/>
    </location>
</feature>
<accession>A0A0R2F9K7</accession>
<keyword evidence="1" id="KW-1133">Transmembrane helix</keyword>
<feature type="transmembrane region" description="Helical" evidence="1">
    <location>
        <begin position="434"/>
        <end position="454"/>
    </location>
</feature>
<feature type="transmembrane region" description="Helical" evidence="1">
    <location>
        <begin position="265"/>
        <end position="280"/>
    </location>
</feature>
<dbReference type="Proteomes" id="UP000051442">
    <property type="component" value="Unassembled WGS sequence"/>
</dbReference>
<feature type="transmembrane region" description="Helical" evidence="1">
    <location>
        <begin position="219"/>
        <end position="238"/>
    </location>
</feature>
<sequence length="621" mass="70799">MSILGIAIYIISLIGFTGMLRMLGVNQYLSWITAMLTQTLIMYGFAMMKLLNLGFKVVIGLGIAFFIIRMILVLFKGNRFRFKYEGIHYFDIWMVLLGLLMIRILYASPLIHYDNYSHWALIVKFLLFEGHLPAAADASLVTFTSYPPEMALYITYFVKLVGFSDGAMIVGQFLIIWSSLYALFGAIRDRTRGLMSFMLCFVIAVTNVFNIAIRMNNLLVDYVLPVLAAAGIIGIYVYRKEPVRQCLHTMLFASALLLIKNSGGFYVAILSGFLLYQLVVNQRGHWWKRVPVAIFGTALSAGVGFLPFYWWDNHVKTVFTTVSKHQISTKAYSHQLASEGGKVVAKIGHKFLEAIFSGNSLSTKGVLLINITLLVAWLAIRFISHKHNNLLKTLIAIDFVFVSYYISLFAMYVVSMPYAEAIVLDGFERYMSSMVILNLLVGVVAMAIAMDRAFMEQRIEKRSIRSFQSIISKNVYQISAFVLMIFSVIMMFSEINGIQYNNSIGENELPVQMTRIAHQSYQDNHVKILLVDPHPTDVDNYFAGYVGRYYFFSDKVIGQENFDMPAKQFHTTLNQYQYVAIPEWHRTFTVMVGKVYHQHFKTGLYRVTPNKLVKVSRIAVK</sequence>
<evidence type="ECO:0000256" key="1">
    <source>
        <dbReference type="SAM" id="Phobius"/>
    </source>
</evidence>
<feature type="transmembrane region" description="Helical" evidence="1">
    <location>
        <begin position="53"/>
        <end position="75"/>
    </location>
</feature>
<feature type="transmembrane region" description="Helical" evidence="1">
    <location>
        <begin position="475"/>
        <end position="493"/>
    </location>
</feature>